<reference evidence="3" key="1">
    <citation type="submission" date="2016-10" db="EMBL/GenBank/DDBJ databases">
        <authorList>
            <person name="Varghese N."/>
            <person name="Submissions S."/>
        </authorList>
    </citation>
    <scope>NUCLEOTIDE SEQUENCE [LARGE SCALE GENOMIC DNA]</scope>
    <source>
        <strain evidence="3">DSM 17071</strain>
    </source>
</reference>
<evidence type="ECO:0000256" key="1">
    <source>
        <dbReference type="SAM" id="MobiDB-lite"/>
    </source>
</evidence>
<sequence length="400" mass="47407">MRRSINLNDAKMNYELIQILKKQIISGAASEYGSFDDYSEKDLQALVNFEEQILTNNGYKKPKDKDFKLKIYEIFGRQLDNSSDAKFIIMDISGKCEDELVFEPLTAQKKYLYVTKENNFITFFLPLPNIVDYLRLFPDLATYESEPITINKNEGHIKINQWKDIPNLAEERQKNVEALISRNKYLFNESRADFAWLKFNDKFFLESLVKNFGYVKDQQLLKFVFENNKSIEGLGKILWNEKCYGRVVFNKEVIKLIQESSTEKQEQYVDEITDYLIFESSNTASVLNDDFSKKAEILGKIAYYGEKTGKKIHKSSLCFRILIWDEEREKYEEEFRKSNYYNLPDFKELWKEAKTENEDAFLQNKSHERYSVELHENKQNASSDKDSQPKKKGFWRNLFR</sequence>
<feature type="compositionally biased region" description="Basic residues" evidence="1">
    <location>
        <begin position="390"/>
        <end position="400"/>
    </location>
</feature>
<dbReference type="EMBL" id="FNDW01000001">
    <property type="protein sequence ID" value="SDH60819.1"/>
    <property type="molecule type" value="Genomic_DNA"/>
</dbReference>
<feature type="compositionally biased region" description="Basic and acidic residues" evidence="1">
    <location>
        <begin position="372"/>
        <end position="389"/>
    </location>
</feature>
<protein>
    <submittedName>
        <fullName evidence="2">Uncharacterized protein</fullName>
    </submittedName>
</protein>
<name>A0A1G8DTS8_9FLAO</name>
<keyword evidence="3" id="KW-1185">Reference proteome</keyword>
<dbReference type="Proteomes" id="UP000198869">
    <property type="component" value="Unassembled WGS sequence"/>
</dbReference>
<accession>A0A1G8DTS8</accession>
<gene>
    <name evidence="2" type="ORF">SAMN05421846_101300</name>
</gene>
<evidence type="ECO:0000313" key="3">
    <source>
        <dbReference type="Proteomes" id="UP000198869"/>
    </source>
</evidence>
<proteinExistence type="predicted"/>
<dbReference type="STRING" id="311334.SAMN05421846_101300"/>
<dbReference type="AlphaFoldDB" id="A0A1G8DTS8"/>
<organism evidence="2 3">
    <name type="scientific">Chryseobacterium taeanense</name>
    <dbReference type="NCBI Taxonomy" id="311334"/>
    <lineage>
        <taxon>Bacteria</taxon>
        <taxon>Pseudomonadati</taxon>
        <taxon>Bacteroidota</taxon>
        <taxon>Flavobacteriia</taxon>
        <taxon>Flavobacteriales</taxon>
        <taxon>Weeksellaceae</taxon>
        <taxon>Chryseobacterium group</taxon>
        <taxon>Chryseobacterium</taxon>
    </lineage>
</organism>
<evidence type="ECO:0000313" key="2">
    <source>
        <dbReference type="EMBL" id="SDH60819.1"/>
    </source>
</evidence>
<feature type="region of interest" description="Disordered" evidence="1">
    <location>
        <begin position="372"/>
        <end position="400"/>
    </location>
</feature>